<evidence type="ECO:0000313" key="4">
    <source>
        <dbReference type="Proteomes" id="UP001153404"/>
    </source>
</evidence>
<dbReference type="RefSeq" id="WP_277534466.1">
    <property type="nucleotide sequence ID" value="NZ_JAPDIA010000007.1"/>
</dbReference>
<protein>
    <submittedName>
        <fullName evidence="3">DUF4097 domain-containing protein</fullName>
    </submittedName>
</protein>
<gene>
    <name evidence="3" type="ORF">OMP40_21675</name>
</gene>
<feature type="domain" description="DUF4097" evidence="2">
    <location>
        <begin position="57"/>
        <end position="301"/>
    </location>
</feature>
<keyword evidence="4" id="KW-1185">Reference proteome</keyword>
<dbReference type="InterPro" id="IPR025164">
    <property type="entry name" value="Toastrack_DUF4097"/>
</dbReference>
<dbReference type="PANTHER" id="PTHR34094:SF1">
    <property type="entry name" value="PROTEIN FAM185A"/>
    <property type="match status" value="1"/>
</dbReference>
<dbReference type="Proteomes" id="UP001153404">
    <property type="component" value="Unassembled WGS sequence"/>
</dbReference>
<dbReference type="Gene3D" id="2.160.20.120">
    <property type="match status" value="1"/>
</dbReference>
<proteinExistence type="predicted"/>
<sequence length="305" mass="32335">MIMRKVSWVTIAIGLILIGLGGAAYYKFHFSDPLTAHSQTWTFGEGELRTLEIGGEAKSLDVRFVESADGKNTVTLDGEEEKEVINRLSDVTVQDGKLKLDLDAKNKWFSLNFDFSSHKQTIVVALSGSGKLDEVTVRSDSGSVTVDGTQAQMVEIRSDSGSLRASNIEAGTVDLKSDSGSVKLSAVQAEQLKVKTDSGSIQADGVTADTTASSDSGSVRFAALKGPAAIKTDSGSVRLFKTDTSSADVSTDSGSVRVEVPADFAGHYDLRSDSGSIRSPDSPGRTNDTIKVRTDSGSIRVQTVE</sequence>
<feature type="region of interest" description="Disordered" evidence="1">
    <location>
        <begin position="271"/>
        <end position="305"/>
    </location>
</feature>
<organism evidence="3 4">
    <name type="scientific">Cohnella rhizosphaerae</name>
    <dbReference type="NCBI Taxonomy" id="1457232"/>
    <lineage>
        <taxon>Bacteria</taxon>
        <taxon>Bacillati</taxon>
        <taxon>Bacillota</taxon>
        <taxon>Bacilli</taxon>
        <taxon>Bacillales</taxon>
        <taxon>Paenibacillaceae</taxon>
        <taxon>Cohnella</taxon>
    </lineage>
</organism>
<feature type="compositionally biased region" description="Polar residues" evidence="1">
    <location>
        <begin position="273"/>
        <end position="287"/>
    </location>
</feature>
<dbReference type="Pfam" id="PF13349">
    <property type="entry name" value="DUF4097"/>
    <property type="match status" value="1"/>
</dbReference>
<evidence type="ECO:0000313" key="3">
    <source>
        <dbReference type="EMBL" id="MDG0811687.1"/>
    </source>
</evidence>
<evidence type="ECO:0000256" key="1">
    <source>
        <dbReference type="SAM" id="MobiDB-lite"/>
    </source>
</evidence>
<reference evidence="3" key="1">
    <citation type="submission" date="2022-10" db="EMBL/GenBank/DDBJ databases">
        <title>Comparative genomic analysis of Cohnella hashimotonis sp. nov., isolated from the International Space Station.</title>
        <authorList>
            <person name="Simpson A."/>
            <person name="Venkateswaran K."/>
        </authorList>
    </citation>
    <scope>NUCLEOTIDE SEQUENCE</scope>
    <source>
        <strain evidence="3">DSM 28161</strain>
    </source>
</reference>
<dbReference type="PANTHER" id="PTHR34094">
    <property type="match status" value="1"/>
</dbReference>
<name>A0A9X4L1A4_9BACL</name>
<dbReference type="AlphaFoldDB" id="A0A9X4L1A4"/>
<accession>A0A9X4L1A4</accession>
<dbReference type="EMBL" id="JAPDIA010000007">
    <property type="protein sequence ID" value="MDG0811687.1"/>
    <property type="molecule type" value="Genomic_DNA"/>
</dbReference>
<evidence type="ECO:0000259" key="2">
    <source>
        <dbReference type="Pfam" id="PF13349"/>
    </source>
</evidence>
<feature type="compositionally biased region" description="Polar residues" evidence="1">
    <location>
        <begin position="295"/>
        <end position="305"/>
    </location>
</feature>
<comment type="caution">
    <text evidence="3">The sequence shown here is derived from an EMBL/GenBank/DDBJ whole genome shotgun (WGS) entry which is preliminary data.</text>
</comment>